<dbReference type="PROSITE" id="PS50987">
    <property type="entry name" value="HTH_ARSR_2"/>
    <property type="match status" value="1"/>
</dbReference>
<protein>
    <submittedName>
        <fullName evidence="6">Helix-turn-helix transcriptional regulator</fullName>
    </submittedName>
</protein>
<dbReference type="PRINTS" id="PR00778">
    <property type="entry name" value="HTHARSR"/>
</dbReference>
<evidence type="ECO:0000256" key="2">
    <source>
        <dbReference type="ARBA" id="ARBA00023015"/>
    </source>
</evidence>
<dbReference type="Pfam" id="PF01022">
    <property type="entry name" value="HTH_5"/>
    <property type="match status" value="1"/>
</dbReference>
<organism evidence="6 7">
    <name type="scientific">Thiomicrorhabdus marina</name>
    <dbReference type="NCBI Taxonomy" id="2818442"/>
    <lineage>
        <taxon>Bacteria</taxon>
        <taxon>Pseudomonadati</taxon>
        <taxon>Pseudomonadota</taxon>
        <taxon>Gammaproteobacteria</taxon>
        <taxon>Thiotrichales</taxon>
        <taxon>Piscirickettsiaceae</taxon>
        <taxon>Thiomicrorhabdus</taxon>
    </lineage>
</organism>
<gene>
    <name evidence="6" type="ORF">J3998_06650</name>
</gene>
<dbReference type="InterPro" id="IPR051081">
    <property type="entry name" value="HTH_MetalResp_TranReg"/>
</dbReference>
<dbReference type="PROSITE" id="PS00846">
    <property type="entry name" value="HTH_ARSR_1"/>
    <property type="match status" value="1"/>
</dbReference>
<dbReference type="CDD" id="cd00090">
    <property type="entry name" value="HTH_ARSR"/>
    <property type="match status" value="1"/>
</dbReference>
<evidence type="ECO:0000313" key="6">
    <source>
        <dbReference type="EMBL" id="MBO1927253.1"/>
    </source>
</evidence>
<dbReference type="InterPro" id="IPR001845">
    <property type="entry name" value="HTH_ArsR_DNA-bd_dom"/>
</dbReference>
<dbReference type="NCBIfam" id="NF033788">
    <property type="entry name" value="HTH_metalloreg"/>
    <property type="match status" value="1"/>
</dbReference>
<reference evidence="6 7" key="1">
    <citation type="submission" date="2021-03" db="EMBL/GenBank/DDBJ databases">
        <title>Thiomicrorhabdus sp.nov.,novel sulfur-oxidizing bacteria isolated from coastal sediment.</title>
        <authorList>
            <person name="Liu X."/>
        </authorList>
    </citation>
    <scope>NUCLEOTIDE SEQUENCE [LARGE SCALE GENOMIC DNA]</scope>
    <source>
        <strain evidence="6 7">6S2-11</strain>
    </source>
</reference>
<dbReference type="PANTHER" id="PTHR33154:SF18">
    <property type="entry name" value="ARSENICAL RESISTANCE OPERON REPRESSOR"/>
    <property type="match status" value="1"/>
</dbReference>
<proteinExistence type="predicted"/>
<name>A0ABS3Q4J6_9GAMM</name>
<dbReference type="InterPro" id="IPR036388">
    <property type="entry name" value="WH-like_DNA-bd_sf"/>
</dbReference>
<dbReference type="PANTHER" id="PTHR33154">
    <property type="entry name" value="TRANSCRIPTIONAL REGULATOR, ARSR FAMILY"/>
    <property type="match status" value="1"/>
</dbReference>
<dbReference type="RefSeq" id="WP_208148950.1">
    <property type="nucleotide sequence ID" value="NZ_JAGETV010000008.1"/>
</dbReference>
<keyword evidence="2" id="KW-0805">Transcription regulation</keyword>
<accession>A0ABS3Q4J6</accession>
<dbReference type="InterPro" id="IPR036390">
    <property type="entry name" value="WH_DNA-bd_sf"/>
</dbReference>
<feature type="domain" description="HTH arsR-type" evidence="5">
    <location>
        <begin position="2"/>
        <end position="97"/>
    </location>
</feature>
<evidence type="ECO:0000256" key="4">
    <source>
        <dbReference type="ARBA" id="ARBA00023163"/>
    </source>
</evidence>
<comment type="caution">
    <text evidence="6">The sequence shown here is derived from an EMBL/GenBank/DDBJ whole genome shotgun (WGS) entry which is preliminary data.</text>
</comment>
<keyword evidence="7" id="KW-1185">Reference proteome</keyword>
<keyword evidence="3" id="KW-0238">DNA-binding</keyword>
<evidence type="ECO:0000259" key="5">
    <source>
        <dbReference type="PROSITE" id="PS50987"/>
    </source>
</evidence>
<dbReference type="EMBL" id="JAGETV010000008">
    <property type="protein sequence ID" value="MBO1927253.1"/>
    <property type="molecule type" value="Genomic_DNA"/>
</dbReference>
<dbReference type="SUPFAM" id="SSF46785">
    <property type="entry name" value="Winged helix' DNA-binding domain"/>
    <property type="match status" value="1"/>
</dbReference>
<dbReference type="SMART" id="SM00418">
    <property type="entry name" value="HTH_ARSR"/>
    <property type="match status" value="1"/>
</dbReference>
<keyword evidence="1" id="KW-0059">Arsenical resistance</keyword>
<evidence type="ECO:0000256" key="3">
    <source>
        <dbReference type="ARBA" id="ARBA00023125"/>
    </source>
</evidence>
<dbReference type="Gene3D" id="1.10.10.10">
    <property type="entry name" value="Winged helix-like DNA-binding domain superfamily/Winged helix DNA-binding domain"/>
    <property type="match status" value="1"/>
</dbReference>
<evidence type="ECO:0000313" key="7">
    <source>
        <dbReference type="Proteomes" id="UP000664835"/>
    </source>
</evidence>
<dbReference type="InterPro" id="IPR011991">
    <property type="entry name" value="ArsR-like_HTH"/>
</dbReference>
<sequence length="119" mass="13707">MTNSQQLEQYAHFHKAMAEPVRLRILALLSQQKSLCVCDLVSVLQLSQSTVSRHLSYLKNHGIVESWREGNWMHYALLNEHPFQAVVAESMRGLSQLDLIKEDLSALEKYQQSPRQCNL</sequence>
<keyword evidence="4" id="KW-0804">Transcription</keyword>
<evidence type="ECO:0000256" key="1">
    <source>
        <dbReference type="ARBA" id="ARBA00022849"/>
    </source>
</evidence>
<dbReference type="Proteomes" id="UP000664835">
    <property type="component" value="Unassembled WGS sequence"/>
</dbReference>
<dbReference type="InterPro" id="IPR018334">
    <property type="entry name" value="ArsR_HTH"/>
</dbReference>